<keyword evidence="2" id="KW-1185">Reference proteome</keyword>
<evidence type="ECO:0000313" key="2">
    <source>
        <dbReference type="Proteomes" id="UP000775213"/>
    </source>
</evidence>
<organism evidence="1 2">
    <name type="scientific">Dendrobium chrysotoxum</name>
    <name type="common">Orchid</name>
    <dbReference type="NCBI Taxonomy" id="161865"/>
    <lineage>
        <taxon>Eukaryota</taxon>
        <taxon>Viridiplantae</taxon>
        <taxon>Streptophyta</taxon>
        <taxon>Embryophyta</taxon>
        <taxon>Tracheophyta</taxon>
        <taxon>Spermatophyta</taxon>
        <taxon>Magnoliopsida</taxon>
        <taxon>Liliopsida</taxon>
        <taxon>Asparagales</taxon>
        <taxon>Orchidaceae</taxon>
        <taxon>Epidendroideae</taxon>
        <taxon>Malaxideae</taxon>
        <taxon>Dendrobiinae</taxon>
        <taxon>Dendrobium</taxon>
    </lineage>
</organism>
<name>A0AAV7HGM5_DENCH</name>
<proteinExistence type="predicted"/>
<comment type="caution">
    <text evidence="1">The sequence shown here is derived from an EMBL/GenBank/DDBJ whole genome shotgun (WGS) entry which is preliminary data.</text>
</comment>
<evidence type="ECO:0000313" key="1">
    <source>
        <dbReference type="EMBL" id="KAH0468176.1"/>
    </source>
</evidence>
<protein>
    <submittedName>
        <fullName evidence="1">Uncharacterized protein</fullName>
    </submittedName>
</protein>
<dbReference type="EMBL" id="JAGFBR010000004">
    <property type="protein sequence ID" value="KAH0468176.1"/>
    <property type="molecule type" value="Genomic_DNA"/>
</dbReference>
<accession>A0AAV7HGM5</accession>
<dbReference type="AlphaFoldDB" id="A0AAV7HGM5"/>
<sequence length="245" mass="27542">MRCCGLRNTTMLHKSRSDKDRRLAKSFLQAHLFPVSQPAARIFCIKTPPSYHPDSTQTAVQQGIAGCPPSPAGFLSLWHYLKVLLLLSNIQGILPLPPNILVEPKQPFLYGWLIRSKIPALSASSKGFLHPPTHEILEFASNPKGILEFASKPSPNRRSKRSKIAAYRRKSAKHSISSHHHIHKSAYQNKFTAYLLASTMSEQRDVVPWDLPTVILWKSMTSAFFIVHMPANHFVGRLLLLILIA</sequence>
<dbReference type="Proteomes" id="UP000775213">
    <property type="component" value="Unassembled WGS sequence"/>
</dbReference>
<reference evidence="1 2" key="1">
    <citation type="journal article" date="2021" name="Hortic Res">
        <title>Chromosome-scale assembly of the Dendrobium chrysotoxum genome enhances the understanding of orchid evolution.</title>
        <authorList>
            <person name="Zhang Y."/>
            <person name="Zhang G.Q."/>
            <person name="Zhang D."/>
            <person name="Liu X.D."/>
            <person name="Xu X.Y."/>
            <person name="Sun W.H."/>
            <person name="Yu X."/>
            <person name="Zhu X."/>
            <person name="Wang Z.W."/>
            <person name="Zhao X."/>
            <person name="Zhong W.Y."/>
            <person name="Chen H."/>
            <person name="Yin W.L."/>
            <person name="Huang T."/>
            <person name="Niu S.C."/>
            <person name="Liu Z.J."/>
        </authorList>
    </citation>
    <scope>NUCLEOTIDE SEQUENCE [LARGE SCALE GENOMIC DNA]</scope>
    <source>
        <strain evidence="1">Lindl</strain>
    </source>
</reference>
<gene>
    <name evidence="1" type="ORF">IEQ34_003209</name>
</gene>